<protein>
    <recommendedName>
        <fullName evidence="3">F-box domain-containing protein</fullName>
    </recommendedName>
</protein>
<keyword evidence="2" id="KW-1185">Reference proteome</keyword>
<sequence>MASERSWSNLPTKLLQIICEKLIEIDDYALFGIVCTPWRNALWLSSKKIPPQPPVLMCPNYSRNYSSGTHSHRHVFFRFSSAKTDNHDYYFSRS</sequence>
<dbReference type="SUPFAM" id="SSF81383">
    <property type="entry name" value="F-box domain"/>
    <property type="match status" value="1"/>
</dbReference>
<dbReference type="AlphaFoldDB" id="A0A7J6VR35"/>
<evidence type="ECO:0008006" key="3">
    <source>
        <dbReference type="Google" id="ProtNLM"/>
    </source>
</evidence>
<accession>A0A7J6VR35</accession>
<proteinExistence type="predicted"/>
<evidence type="ECO:0000313" key="1">
    <source>
        <dbReference type="EMBL" id="KAF5186660.1"/>
    </source>
</evidence>
<reference evidence="1 2" key="1">
    <citation type="submission" date="2020-06" db="EMBL/GenBank/DDBJ databases">
        <title>Transcriptomic and genomic resources for Thalictrum thalictroides and T. hernandezii: Facilitating candidate gene discovery in an emerging model plant lineage.</title>
        <authorList>
            <person name="Arias T."/>
            <person name="Riano-Pachon D.M."/>
            <person name="Di Stilio V.S."/>
        </authorList>
    </citation>
    <scope>NUCLEOTIDE SEQUENCE [LARGE SCALE GENOMIC DNA]</scope>
    <source>
        <strain evidence="2">cv. WT478/WT964</strain>
        <tissue evidence="1">Leaves</tissue>
    </source>
</reference>
<name>A0A7J6VR35_THATH</name>
<evidence type="ECO:0000313" key="2">
    <source>
        <dbReference type="Proteomes" id="UP000554482"/>
    </source>
</evidence>
<organism evidence="1 2">
    <name type="scientific">Thalictrum thalictroides</name>
    <name type="common">Rue-anemone</name>
    <name type="synonym">Anemone thalictroides</name>
    <dbReference type="NCBI Taxonomy" id="46969"/>
    <lineage>
        <taxon>Eukaryota</taxon>
        <taxon>Viridiplantae</taxon>
        <taxon>Streptophyta</taxon>
        <taxon>Embryophyta</taxon>
        <taxon>Tracheophyta</taxon>
        <taxon>Spermatophyta</taxon>
        <taxon>Magnoliopsida</taxon>
        <taxon>Ranunculales</taxon>
        <taxon>Ranunculaceae</taxon>
        <taxon>Thalictroideae</taxon>
        <taxon>Thalictrum</taxon>
    </lineage>
</organism>
<dbReference type="Proteomes" id="UP000554482">
    <property type="component" value="Unassembled WGS sequence"/>
</dbReference>
<gene>
    <name evidence="1" type="ORF">FRX31_023754</name>
</gene>
<comment type="caution">
    <text evidence="1">The sequence shown here is derived from an EMBL/GenBank/DDBJ whole genome shotgun (WGS) entry which is preliminary data.</text>
</comment>
<dbReference type="InterPro" id="IPR036047">
    <property type="entry name" value="F-box-like_dom_sf"/>
</dbReference>
<dbReference type="EMBL" id="JABWDY010028978">
    <property type="protein sequence ID" value="KAF5186660.1"/>
    <property type="molecule type" value="Genomic_DNA"/>
</dbReference>